<dbReference type="Pfam" id="PF13561">
    <property type="entry name" value="adh_short_C2"/>
    <property type="match status" value="1"/>
</dbReference>
<dbReference type="eggNOG" id="COG1028">
    <property type="taxonomic scope" value="Bacteria"/>
</dbReference>
<feature type="transmembrane region" description="Helical" evidence="3">
    <location>
        <begin position="138"/>
        <end position="158"/>
    </location>
</feature>
<dbReference type="CDD" id="cd05233">
    <property type="entry name" value="SDR_c"/>
    <property type="match status" value="1"/>
</dbReference>
<dbReference type="AlphaFoldDB" id="A0A1M6F341"/>
<dbReference type="PANTHER" id="PTHR43477">
    <property type="entry name" value="DIHYDROANTICAPSIN 7-DEHYDROGENASE"/>
    <property type="match status" value="1"/>
</dbReference>
<accession>A0A1M6F341</accession>
<keyword evidence="2" id="KW-0560">Oxidoreductase</keyword>
<name>A0A1M6F341_9BACE</name>
<proteinExistence type="inferred from homology"/>
<dbReference type="Gene3D" id="3.40.50.720">
    <property type="entry name" value="NAD(P)-binding Rossmann-like Domain"/>
    <property type="match status" value="1"/>
</dbReference>
<dbReference type="PANTHER" id="PTHR43477:SF1">
    <property type="entry name" value="DIHYDROANTICAPSIN 7-DEHYDROGENASE"/>
    <property type="match status" value="1"/>
</dbReference>
<evidence type="ECO:0000256" key="2">
    <source>
        <dbReference type="ARBA" id="ARBA00023002"/>
    </source>
</evidence>
<comment type="similarity">
    <text evidence="1">Belongs to the short-chain dehydrogenases/reductases (SDR) family.</text>
</comment>
<keyword evidence="3" id="KW-0472">Membrane</keyword>
<protein>
    <submittedName>
        <fullName evidence="4">NAD(P)-dependent dehydrogenase, short-chain alcohol dehydrogenase family</fullName>
    </submittedName>
</protein>
<keyword evidence="3" id="KW-0812">Transmembrane</keyword>
<gene>
    <name evidence="4" type="ORF">SAMN05444350_1112</name>
</gene>
<keyword evidence="3" id="KW-1133">Transmembrane helix</keyword>
<reference evidence="5" key="1">
    <citation type="submission" date="2016-11" db="EMBL/GenBank/DDBJ databases">
        <authorList>
            <person name="Varghese N."/>
            <person name="Submissions S."/>
        </authorList>
    </citation>
    <scope>NUCLEOTIDE SEQUENCE [LARGE SCALE GENOMIC DNA]</scope>
    <source>
        <strain evidence="5">DSM 26884</strain>
    </source>
</reference>
<dbReference type="PRINTS" id="PR00081">
    <property type="entry name" value="GDHRDH"/>
</dbReference>
<evidence type="ECO:0000313" key="5">
    <source>
        <dbReference type="Proteomes" id="UP000184192"/>
    </source>
</evidence>
<dbReference type="GO" id="GO:0016491">
    <property type="term" value="F:oxidoreductase activity"/>
    <property type="evidence" value="ECO:0007669"/>
    <property type="project" value="UniProtKB-KW"/>
</dbReference>
<dbReference type="InterPro" id="IPR002347">
    <property type="entry name" value="SDR_fam"/>
</dbReference>
<dbReference type="InterPro" id="IPR036291">
    <property type="entry name" value="NAD(P)-bd_dom_sf"/>
</dbReference>
<dbReference type="GeneID" id="92712107"/>
<organism evidence="4 5">
    <name type="scientific">Bacteroides stercorirosoris</name>
    <dbReference type="NCBI Taxonomy" id="871324"/>
    <lineage>
        <taxon>Bacteria</taxon>
        <taxon>Pseudomonadati</taxon>
        <taxon>Bacteroidota</taxon>
        <taxon>Bacteroidia</taxon>
        <taxon>Bacteroidales</taxon>
        <taxon>Bacteroidaceae</taxon>
        <taxon>Bacteroides</taxon>
    </lineage>
</organism>
<dbReference type="RefSeq" id="WP_025835360.1">
    <property type="nucleotide sequence ID" value="NZ_FQZN01000011.1"/>
</dbReference>
<dbReference type="EMBL" id="FQZN01000011">
    <property type="protein sequence ID" value="SHI92102.1"/>
    <property type="molecule type" value="Genomic_DNA"/>
</dbReference>
<keyword evidence="5" id="KW-1185">Reference proteome</keyword>
<dbReference type="SUPFAM" id="SSF51735">
    <property type="entry name" value="NAD(P)-binding Rossmann-fold domains"/>
    <property type="match status" value="1"/>
</dbReference>
<dbReference type="InterPro" id="IPR051122">
    <property type="entry name" value="SDR_DHRS6-like"/>
</dbReference>
<evidence type="ECO:0000256" key="1">
    <source>
        <dbReference type="ARBA" id="ARBA00006484"/>
    </source>
</evidence>
<evidence type="ECO:0000313" key="4">
    <source>
        <dbReference type="EMBL" id="SHI92102.1"/>
    </source>
</evidence>
<sequence>MCYNPYTLDNKVVLVTGAAGGIGRQTAIDCSKMGASLVLTDINESGLQETHNLLDYSQGQSHAYYKADLTNETEIIQLVDILPVLDGLVCNAGVMKLTLTQFLTLEEIERVHKINLIAPMLLTKYLIKKKKVKKGTSLVFLASAAGVFRVSIANGIYATTKCGIDAFMRTVALELGPKGIRANSVNPGVVETKLINNGQFTEEQRQAELKNYPLRRYGTPLDIAYAVVYLLSDASSWVTGTALKIDGGMTLS</sequence>
<dbReference type="FunFam" id="3.40.50.720:FF:000084">
    <property type="entry name" value="Short-chain dehydrogenase reductase"/>
    <property type="match status" value="1"/>
</dbReference>
<dbReference type="Proteomes" id="UP000184192">
    <property type="component" value="Unassembled WGS sequence"/>
</dbReference>
<evidence type="ECO:0000256" key="3">
    <source>
        <dbReference type="SAM" id="Phobius"/>
    </source>
</evidence>